<evidence type="ECO:0000259" key="6">
    <source>
        <dbReference type="PROSITE" id="PS51388"/>
    </source>
</evidence>
<evidence type="ECO:0000313" key="8">
    <source>
        <dbReference type="EMBL" id="KAK9402087.1"/>
    </source>
</evidence>
<comment type="similarity">
    <text evidence="5">Belongs to the TRAFAC class dynamin-like GTPase superfamily. Dynamin/Fzo/YdjA family.</text>
</comment>
<evidence type="ECO:0000313" key="9">
    <source>
        <dbReference type="Proteomes" id="UP001474421"/>
    </source>
</evidence>
<gene>
    <name evidence="8" type="ORF">NXF25_010443</name>
</gene>
<dbReference type="AlphaFoldDB" id="A0AAW1BL10"/>
<evidence type="ECO:0000256" key="3">
    <source>
        <dbReference type="ARBA" id="ARBA00022741"/>
    </source>
</evidence>
<comment type="subcellular location">
    <subcellularLocation>
        <location evidence="1">Cytoplasm</location>
    </subcellularLocation>
</comment>
<proteinExistence type="inferred from homology"/>
<dbReference type="FunFam" id="3.40.50.300:FF:000621">
    <property type="entry name" value="Interferon-induced GTP-binding protein Mx1"/>
    <property type="match status" value="1"/>
</dbReference>
<dbReference type="InterPro" id="IPR027417">
    <property type="entry name" value="P-loop_NTPase"/>
</dbReference>
<dbReference type="Gene3D" id="1.20.120.1240">
    <property type="entry name" value="Dynamin, middle domain"/>
    <property type="match status" value="1"/>
</dbReference>
<keyword evidence="3 5" id="KW-0547">Nucleotide-binding</keyword>
<dbReference type="Pfam" id="PF02212">
    <property type="entry name" value="GED"/>
    <property type="match status" value="1"/>
</dbReference>
<dbReference type="InterPro" id="IPR001401">
    <property type="entry name" value="Dynamin_GTPase"/>
</dbReference>
<dbReference type="InterPro" id="IPR000375">
    <property type="entry name" value="Dynamin_stalk"/>
</dbReference>
<dbReference type="PROSITE" id="PS51388">
    <property type="entry name" value="GED"/>
    <property type="match status" value="1"/>
</dbReference>
<dbReference type="InterPro" id="IPR045063">
    <property type="entry name" value="Dynamin_N"/>
</dbReference>
<dbReference type="PROSITE" id="PS00410">
    <property type="entry name" value="G_DYNAMIN_1"/>
    <property type="match status" value="1"/>
</dbReference>
<dbReference type="SMART" id="SM00302">
    <property type="entry name" value="GED"/>
    <property type="match status" value="1"/>
</dbReference>
<dbReference type="GO" id="GO:0005874">
    <property type="term" value="C:microtubule"/>
    <property type="evidence" value="ECO:0007669"/>
    <property type="project" value="TreeGrafter"/>
</dbReference>
<dbReference type="GO" id="GO:0005886">
    <property type="term" value="C:plasma membrane"/>
    <property type="evidence" value="ECO:0007669"/>
    <property type="project" value="TreeGrafter"/>
</dbReference>
<evidence type="ECO:0000256" key="2">
    <source>
        <dbReference type="ARBA" id="ARBA00022490"/>
    </source>
</evidence>
<dbReference type="GO" id="GO:0051607">
    <property type="term" value="P:defense response to virus"/>
    <property type="evidence" value="ECO:0007669"/>
    <property type="project" value="TreeGrafter"/>
</dbReference>
<dbReference type="FunFam" id="1.20.120.1240:FF:000007">
    <property type="entry name" value="Interferon-induced GTP-binding protein Mx1"/>
    <property type="match status" value="1"/>
</dbReference>
<protein>
    <submittedName>
        <fullName evidence="8">Interferon-induced GTP-binding protein Mx3-like</fullName>
    </submittedName>
</protein>
<dbReference type="PRINTS" id="PR00195">
    <property type="entry name" value="DYNAMIN"/>
</dbReference>
<evidence type="ECO:0000256" key="4">
    <source>
        <dbReference type="ARBA" id="ARBA00023134"/>
    </source>
</evidence>
<dbReference type="InterPro" id="IPR003130">
    <property type="entry name" value="GED"/>
</dbReference>
<dbReference type="GO" id="GO:0016185">
    <property type="term" value="P:synaptic vesicle budding from presynaptic endocytic zone membrane"/>
    <property type="evidence" value="ECO:0007669"/>
    <property type="project" value="TreeGrafter"/>
</dbReference>
<dbReference type="GO" id="GO:0098793">
    <property type="term" value="C:presynapse"/>
    <property type="evidence" value="ECO:0007669"/>
    <property type="project" value="GOC"/>
</dbReference>
<dbReference type="InterPro" id="IPR019762">
    <property type="entry name" value="Dynamin_GTPase_CS"/>
</dbReference>
<evidence type="ECO:0000256" key="1">
    <source>
        <dbReference type="ARBA" id="ARBA00004496"/>
    </source>
</evidence>
<feature type="domain" description="GED" evidence="6">
    <location>
        <begin position="552"/>
        <end position="640"/>
    </location>
</feature>
<comment type="caution">
    <text evidence="8">The sequence shown here is derived from an EMBL/GenBank/DDBJ whole genome shotgun (WGS) entry which is preliminary data.</text>
</comment>
<dbReference type="Gene3D" id="3.40.50.300">
    <property type="entry name" value="P-loop containing nucleotide triphosphate hydrolases"/>
    <property type="match status" value="1"/>
</dbReference>
<keyword evidence="9" id="KW-1185">Reference proteome</keyword>
<dbReference type="InterPro" id="IPR022812">
    <property type="entry name" value="Dynamin"/>
</dbReference>
<keyword evidence="4 5" id="KW-0342">GTP-binding</keyword>
<name>A0AAW1BL10_CROAD</name>
<evidence type="ECO:0000259" key="7">
    <source>
        <dbReference type="PROSITE" id="PS51718"/>
    </source>
</evidence>
<dbReference type="Pfam" id="PF00350">
    <property type="entry name" value="Dynamin_N"/>
    <property type="match status" value="1"/>
</dbReference>
<dbReference type="SUPFAM" id="SSF52540">
    <property type="entry name" value="P-loop containing nucleoside triphosphate hydrolases"/>
    <property type="match status" value="1"/>
</dbReference>
<dbReference type="InterPro" id="IPR030381">
    <property type="entry name" value="G_DYNAMIN_dom"/>
</dbReference>
<organism evidence="8 9">
    <name type="scientific">Crotalus adamanteus</name>
    <name type="common">Eastern diamondback rattlesnake</name>
    <dbReference type="NCBI Taxonomy" id="8729"/>
    <lineage>
        <taxon>Eukaryota</taxon>
        <taxon>Metazoa</taxon>
        <taxon>Chordata</taxon>
        <taxon>Craniata</taxon>
        <taxon>Vertebrata</taxon>
        <taxon>Euteleostomi</taxon>
        <taxon>Lepidosauria</taxon>
        <taxon>Squamata</taxon>
        <taxon>Bifurcata</taxon>
        <taxon>Unidentata</taxon>
        <taxon>Episquamata</taxon>
        <taxon>Toxicofera</taxon>
        <taxon>Serpentes</taxon>
        <taxon>Colubroidea</taxon>
        <taxon>Viperidae</taxon>
        <taxon>Crotalinae</taxon>
        <taxon>Crotalus</taxon>
    </lineage>
</organism>
<dbReference type="SMART" id="SM00053">
    <property type="entry name" value="DYNc"/>
    <property type="match status" value="1"/>
</dbReference>
<dbReference type="PANTHER" id="PTHR11566:SF231">
    <property type="entry name" value="INTERFERON-INDUCED GTP-BINDING PROTEIN MX"/>
    <property type="match status" value="1"/>
</dbReference>
<dbReference type="InterPro" id="IPR020850">
    <property type="entry name" value="GED_dom"/>
</dbReference>
<evidence type="ECO:0000256" key="5">
    <source>
        <dbReference type="RuleBase" id="RU003932"/>
    </source>
</evidence>
<dbReference type="GO" id="GO:0005634">
    <property type="term" value="C:nucleus"/>
    <property type="evidence" value="ECO:0007669"/>
    <property type="project" value="TreeGrafter"/>
</dbReference>
<dbReference type="Proteomes" id="UP001474421">
    <property type="component" value="Unassembled WGS sequence"/>
</dbReference>
<dbReference type="Pfam" id="PF01031">
    <property type="entry name" value="Dynamin_M"/>
    <property type="match status" value="1"/>
</dbReference>
<feature type="domain" description="Dynamin-type G" evidence="7">
    <location>
        <begin position="35"/>
        <end position="308"/>
    </location>
</feature>
<dbReference type="PROSITE" id="PS51718">
    <property type="entry name" value="G_DYNAMIN_2"/>
    <property type="match status" value="1"/>
</dbReference>
<sequence length="640" mass="72834">MKKDTENHLCSQYEEKVRPCIDLIDSLRALGVEKDLALPAIAVIGDQSSGKSSVLEALSGVALPRGSGIVTRCPLELKMKKNNNIKEWKGKMVYLETEVELKDPSEAEVAVRRAQNAIAGKGLNISNKLITLEISSPDVPDLTLIDLLGITRVAVGNQPQDIGHQIMKLIQSYITKQETINLVVVPSNVDIATTEALKMAQTVDPEGERTLGILTKPDLIDEGTEDETIDIVRNQRVPLKKGYMIVKCRGQSDLINKLSLEDAIKKEREFFEEHKFFSVLLEEGRATIPLLAENLTQELTEHIQKSLPALEKQIEISLEVIHQKLQKYGEGVPESLEDKKYFFVQKINAFNKDLLKIVNGEEDIKYSKSKRTITDIRQTFNQWQDTINDNVIEISQSEETTGLFSPGNKIKVNNFTYRGTGNFEHISRGRELPGFVNFKVFEDAIKWQIEKLEYPAIAVLKEVAELVRNTFLQLAVQHFSSYYALCNVARSNIEDLKLTQEEKAKNMIATQFKLENVVYCQDTIYSEDFRTVRATKISSVPDIAGFKEKCSVEELLYHMTAYYKSVKVRLGTQIPMIIQLYVFRDFAERLQNAMMQVLQSGDQLEILFREGRDVVNIRNSLNERIGRLHKARRLLKQFFI</sequence>
<dbReference type="EMBL" id="JAOTOJ010000004">
    <property type="protein sequence ID" value="KAK9402087.1"/>
    <property type="molecule type" value="Genomic_DNA"/>
</dbReference>
<dbReference type="GO" id="GO:0008017">
    <property type="term" value="F:microtubule binding"/>
    <property type="evidence" value="ECO:0007669"/>
    <property type="project" value="TreeGrafter"/>
</dbReference>
<dbReference type="GO" id="GO:0005525">
    <property type="term" value="F:GTP binding"/>
    <property type="evidence" value="ECO:0007669"/>
    <property type="project" value="UniProtKB-KW"/>
</dbReference>
<accession>A0AAW1BL10</accession>
<dbReference type="GO" id="GO:0005737">
    <property type="term" value="C:cytoplasm"/>
    <property type="evidence" value="ECO:0007669"/>
    <property type="project" value="UniProtKB-SubCell"/>
</dbReference>
<reference evidence="8 9" key="1">
    <citation type="journal article" date="2024" name="Proc. Natl. Acad. Sci. U.S.A.">
        <title>The genetic regulatory architecture and epigenomic basis for age-related changes in rattlesnake venom.</title>
        <authorList>
            <person name="Hogan M.P."/>
            <person name="Holding M.L."/>
            <person name="Nystrom G.S."/>
            <person name="Colston T.J."/>
            <person name="Bartlett D.A."/>
            <person name="Mason A.J."/>
            <person name="Ellsworth S.A."/>
            <person name="Rautsaw R.M."/>
            <person name="Lawrence K.C."/>
            <person name="Strickland J.L."/>
            <person name="He B."/>
            <person name="Fraser P."/>
            <person name="Margres M.J."/>
            <person name="Gilbert D.M."/>
            <person name="Gibbs H.L."/>
            <person name="Parkinson C.L."/>
            <person name="Rokyta D.R."/>
        </authorList>
    </citation>
    <scope>NUCLEOTIDE SEQUENCE [LARGE SCALE GENOMIC DNA]</scope>
    <source>
        <strain evidence="8">DRR0105</strain>
    </source>
</reference>
<dbReference type="GO" id="GO:0031623">
    <property type="term" value="P:receptor internalization"/>
    <property type="evidence" value="ECO:0007669"/>
    <property type="project" value="TreeGrafter"/>
</dbReference>
<keyword evidence="2" id="KW-0963">Cytoplasm</keyword>
<dbReference type="GO" id="GO:0003924">
    <property type="term" value="F:GTPase activity"/>
    <property type="evidence" value="ECO:0007669"/>
    <property type="project" value="InterPro"/>
</dbReference>
<dbReference type="CDD" id="cd08771">
    <property type="entry name" value="DLP_1"/>
    <property type="match status" value="1"/>
</dbReference>
<dbReference type="PANTHER" id="PTHR11566">
    <property type="entry name" value="DYNAMIN"/>
    <property type="match status" value="1"/>
</dbReference>